<evidence type="ECO:0000313" key="4">
    <source>
        <dbReference type="WBParaSite" id="ACRNAN_Path_1127.g4356.t1"/>
    </source>
</evidence>
<organism evidence="3 4">
    <name type="scientific">Acrobeloides nanus</name>
    <dbReference type="NCBI Taxonomy" id="290746"/>
    <lineage>
        <taxon>Eukaryota</taxon>
        <taxon>Metazoa</taxon>
        <taxon>Ecdysozoa</taxon>
        <taxon>Nematoda</taxon>
        <taxon>Chromadorea</taxon>
        <taxon>Rhabditida</taxon>
        <taxon>Tylenchina</taxon>
        <taxon>Cephalobomorpha</taxon>
        <taxon>Cephaloboidea</taxon>
        <taxon>Cephalobidae</taxon>
        <taxon>Acrobeloides</taxon>
    </lineage>
</organism>
<protein>
    <submittedName>
        <fullName evidence="4">Uncharacterized protein</fullName>
    </submittedName>
</protein>
<dbReference type="PANTHER" id="PTHR36694:SF8">
    <property type="entry name" value="MARVEL DOMAIN-CONTAINING PROTEIN"/>
    <property type="match status" value="1"/>
</dbReference>
<feature type="compositionally biased region" description="Low complexity" evidence="1">
    <location>
        <begin position="207"/>
        <end position="219"/>
    </location>
</feature>
<sequence>MLKEYKWTINSNRIDGLVRWPEGYEARFPGLDYFYVESTQTRINACYVIAIICLVISPIHLITSGIMLYGVCKQNFGVLILWFLTVIPMIILPTVYAVIWWNGNKFDDQLTMSVFEFVLALAITMPLAFIIIFYICRIRRIEKDQKRHSINRKSELAYFEKDDTYKVLSKNPQCPIRKEPYRSSTGWHTRTNIPIVERQYDGPYRPPRSCRSSNRTSRSMGPNSQNSLRYSSGRKSIESRATPQF</sequence>
<keyword evidence="2" id="KW-0812">Transmembrane</keyword>
<proteinExistence type="predicted"/>
<dbReference type="WBParaSite" id="ACRNAN_Path_1127.g4356.t1">
    <property type="protein sequence ID" value="ACRNAN_Path_1127.g4356.t1"/>
    <property type="gene ID" value="ACRNAN_Path_1127.g4356"/>
</dbReference>
<keyword evidence="2" id="KW-0472">Membrane</keyword>
<accession>A0A914BVZ4</accession>
<dbReference type="Proteomes" id="UP000887540">
    <property type="component" value="Unplaced"/>
</dbReference>
<feature type="compositionally biased region" description="Polar residues" evidence="1">
    <location>
        <begin position="220"/>
        <end position="245"/>
    </location>
</feature>
<reference evidence="4" key="1">
    <citation type="submission" date="2022-11" db="UniProtKB">
        <authorList>
            <consortium name="WormBaseParasite"/>
        </authorList>
    </citation>
    <scope>IDENTIFICATION</scope>
</reference>
<dbReference type="AlphaFoldDB" id="A0A914BVZ4"/>
<feature type="transmembrane region" description="Helical" evidence="2">
    <location>
        <begin position="113"/>
        <end position="136"/>
    </location>
</feature>
<dbReference type="PANTHER" id="PTHR36694">
    <property type="entry name" value="PASIFLORA 1, ISOFORM A-RELATED"/>
    <property type="match status" value="1"/>
</dbReference>
<keyword evidence="2" id="KW-1133">Transmembrane helix</keyword>
<evidence type="ECO:0000313" key="3">
    <source>
        <dbReference type="Proteomes" id="UP000887540"/>
    </source>
</evidence>
<keyword evidence="3" id="KW-1185">Reference proteome</keyword>
<feature type="transmembrane region" description="Helical" evidence="2">
    <location>
        <begin position="47"/>
        <end position="71"/>
    </location>
</feature>
<name>A0A914BVZ4_9BILA</name>
<feature type="region of interest" description="Disordered" evidence="1">
    <location>
        <begin position="198"/>
        <end position="245"/>
    </location>
</feature>
<evidence type="ECO:0000256" key="1">
    <source>
        <dbReference type="SAM" id="MobiDB-lite"/>
    </source>
</evidence>
<feature type="transmembrane region" description="Helical" evidence="2">
    <location>
        <begin position="78"/>
        <end position="101"/>
    </location>
</feature>
<evidence type="ECO:0000256" key="2">
    <source>
        <dbReference type="SAM" id="Phobius"/>
    </source>
</evidence>